<dbReference type="InterPro" id="IPR009003">
    <property type="entry name" value="Peptidase_S1_PA"/>
</dbReference>
<organism evidence="7 8">
    <name type="scientific">Trichoplusia ni</name>
    <name type="common">Cabbage looper</name>
    <dbReference type="NCBI Taxonomy" id="7111"/>
    <lineage>
        <taxon>Eukaryota</taxon>
        <taxon>Metazoa</taxon>
        <taxon>Ecdysozoa</taxon>
        <taxon>Arthropoda</taxon>
        <taxon>Hexapoda</taxon>
        <taxon>Insecta</taxon>
        <taxon>Pterygota</taxon>
        <taxon>Neoptera</taxon>
        <taxon>Endopterygota</taxon>
        <taxon>Lepidoptera</taxon>
        <taxon>Glossata</taxon>
        <taxon>Ditrysia</taxon>
        <taxon>Noctuoidea</taxon>
        <taxon>Noctuidae</taxon>
        <taxon>Plusiinae</taxon>
        <taxon>Trichoplusia</taxon>
    </lineage>
</organism>
<dbReference type="Gene3D" id="2.40.10.10">
    <property type="entry name" value="Trypsin-like serine proteases"/>
    <property type="match status" value="1"/>
</dbReference>
<evidence type="ECO:0000256" key="2">
    <source>
        <dbReference type="ARBA" id="ARBA00022670"/>
    </source>
</evidence>
<evidence type="ECO:0000256" key="1">
    <source>
        <dbReference type="ARBA" id="ARBA00007664"/>
    </source>
</evidence>
<gene>
    <name evidence="8" type="primary">LOC113506591</name>
</gene>
<dbReference type="GeneID" id="113506591"/>
<feature type="domain" description="Peptidase S1" evidence="6">
    <location>
        <begin position="46"/>
        <end position="285"/>
    </location>
</feature>
<dbReference type="SMART" id="SM00020">
    <property type="entry name" value="Tryp_SPc"/>
    <property type="match status" value="1"/>
</dbReference>
<dbReference type="Proteomes" id="UP000322000">
    <property type="component" value="Chromosome 20"/>
</dbReference>
<dbReference type="InterPro" id="IPR001314">
    <property type="entry name" value="Peptidase_S1A"/>
</dbReference>
<name>A0A7E5WWJ3_TRINI</name>
<keyword evidence="3" id="KW-0378">Hydrolase</keyword>
<keyword evidence="5" id="KW-1015">Disulfide bond</keyword>
<dbReference type="PANTHER" id="PTHR24276:SF98">
    <property type="entry name" value="FI18310P1-RELATED"/>
    <property type="match status" value="1"/>
</dbReference>
<dbReference type="InterPro" id="IPR043504">
    <property type="entry name" value="Peptidase_S1_PA_chymotrypsin"/>
</dbReference>
<dbReference type="InterPro" id="IPR050430">
    <property type="entry name" value="Peptidase_S1"/>
</dbReference>
<accession>A0A7E5WWJ3</accession>
<proteinExistence type="inferred from homology"/>
<protein>
    <submittedName>
        <fullName evidence="8">Trypsin-like</fullName>
    </submittedName>
</protein>
<dbReference type="PANTHER" id="PTHR24276">
    <property type="entry name" value="POLYSERASE-RELATED"/>
    <property type="match status" value="1"/>
</dbReference>
<dbReference type="GO" id="GO:0004252">
    <property type="term" value="F:serine-type endopeptidase activity"/>
    <property type="evidence" value="ECO:0007669"/>
    <property type="project" value="InterPro"/>
</dbReference>
<dbReference type="OrthoDB" id="10061449at2759"/>
<keyword evidence="7" id="KW-1185">Reference proteome</keyword>
<evidence type="ECO:0000259" key="6">
    <source>
        <dbReference type="PROSITE" id="PS50240"/>
    </source>
</evidence>
<dbReference type="PRINTS" id="PR00722">
    <property type="entry name" value="CHYMOTRYPSIN"/>
</dbReference>
<dbReference type="GO" id="GO:0006508">
    <property type="term" value="P:proteolysis"/>
    <property type="evidence" value="ECO:0007669"/>
    <property type="project" value="UniProtKB-KW"/>
</dbReference>
<dbReference type="PROSITE" id="PS50240">
    <property type="entry name" value="TRYPSIN_DOM"/>
    <property type="match status" value="1"/>
</dbReference>
<dbReference type="RefSeq" id="XP_026745228.1">
    <property type="nucleotide sequence ID" value="XM_026889427.1"/>
</dbReference>
<keyword evidence="2" id="KW-0645">Protease</keyword>
<dbReference type="KEGG" id="tnl:113506591"/>
<keyword evidence="4" id="KW-0720">Serine protease</keyword>
<comment type="similarity">
    <text evidence="1">Belongs to the peptidase S1 family.</text>
</comment>
<evidence type="ECO:0000313" key="7">
    <source>
        <dbReference type="Proteomes" id="UP000322000"/>
    </source>
</evidence>
<dbReference type="PROSITE" id="PS00134">
    <property type="entry name" value="TRYPSIN_HIS"/>
    <property type="match status" value="1"/>
</dbReference>
<sequence>MPVAKLLKLISFVYLICGPIIHTKNVKRNLLKKEQHLNKSEHISRVFAGRDLAVGEYPFVIVYIILQKETGINKRFCTGTMITATWSITAAHCNENFIDDSGNVLKKYVAYDNFTESPYITGLYVPIMETFNHPAYKDLVHANGQVTFMIHDIALFRSENVPVKAHAVLLAADYSTLIGLPVVYVGGGRKFLWVFNKLNPQPLQLGEATIINCDEIMKKVSKHTICLAPKCSKTYQTNLYGDSGGPLIYDGKVIGVASSAKLCKIAKMAYTPVSPYLEWIYRVVNGKKS</sequence>
<dbReference type="InterPro" id="IPR001254">
    <property type="entry name" value="Trypsin_dom"/>
</dbReference>
<dbReference type="Pfam" id="PF00089">
    <property type="entry name" value="Trypsin"/>
    <property type="match status" value="1"/>
</dbReference>
<dbReference type="InParanoid" id="A0A7E5WWJ3"/>
<evidence type="ECO:0000256" key="4">
    <source>
        <dbReference type="ARBA" id="ARBA00022825"/>
    </source>
</evidence>
<evidence type="ECO:0000313" key="8">
    <source>
        <dbReference type="RefSeq" id="XP_026745228.1"/>
    </source>
</evidence>
<dbReference type="InterPro" id="IPR018114">
    <property type="entry name" value="TRYPSIN_HIS"/>
</dbReference>
<dbReference type="SUPFAM" id="SSF50494">
    <property type="entry name" value="Trypsin-like serine proteases"/>
    <property type="match status" value="1"/>
</dbReference>
<evidence type="ECO:0000256" key="5">
    <source>
        <dbReference type="ARBA" id="ARBA00023157"/>
    </source>
</evidence>
<dbReference type="AlphaFoldDB" id="A0A7E5WWJ3"/>
<evidence type="ECO:0000256" key="3">
    <source>
        <dbReference type="ARBA" id="ARBA00022801"/>
    </source>
</evidence>
<reference evidence="8" key="1">
    <citation type="submission" date="2025-08" db="UniProtKB">
        <authorList>
            <consortium name="RefSeq"/>
        </authorList>
    </citation>
    <scope>IDENTIFICATION</scope>
</reference>